<gene>
    <name evidence="3" type="ORF">AK812_SmicGene12219</name>
</gene>
<dbReference type="OrthoDB" id="410072at2759"/>
<accession>A0A1Q9EB52</accession>
<evidence type="ECO:0000313" key="4">
    <source>
        <dbReference type="Proteomes" id="UP000186817"/>
    </source>
</evidence>
<dbReference type="EMBL" id="LSRX01000204">
    <property type="protein sequence ID" value="OLQ04674.1"/>
    <property type="molecule type" value="Genomic_DNA"/>
</dbReference>
<proteinExistence type="predicted"/>
<name>A0A1Q9EB52_SYMMI</name>
<keyword evidence="2" id="KW-0812">Transmembrane</keyword>
<keyword evidence="2" id="KW-0472">Membrane</keyword>
<keyword evidence="4" id="KW-1185">Reference proteome</keyword>
<dbReference type="Proteomes" id="UP000186817">
    <property type="component" value="Unassembled WGS sequence"/>
</dbReference>
<sequence>MASRVAVQDKSTKLDIAEHGHVPILMLRLAHISYLISSIWAISYERKAMYEPKYGVTPILLESLDTKHKTSMDFSKRKVGSPDDSMNKGKPEDSSKKQEGPEALEGRHRLYFALLWSIVVQHD</sequence>
<feature type="compositionally biased region" description="Basic and acidic residues" evidence="1">
    <location>
        <begin position="85"/>
        <end position="102"/>
    </location>
</feature>
<evidence type="ECO:0000313" key="3">
    <source>
        <dbReference type="EMBL" id="OLQ04674.1"/>
    </source>
</evidence>
<feature type="transmembrane region" description="Helical" evidence="2">
    <location>
        <begin position="20"/>
        <end position="43"/>
    </location>
</feature>
<feature type="region of interest" description="Disordered" evidence="1">
    <location>
        <begin position="70"/>
        <end position="102"/>
    </location>
</feature>
<reference evidence="3 4" key="1">
    <citation type="submission" date="2016-02" db="EMBL/GenBank/DDBJ databases">
        <title>Genome analysis of coral dinoflagellate symbionts highlights evolutionary adaptations to a symbiotic lifestyle.</title>
        <authorList>
            <person name="Aranda M."/>
            <person name="Li Y."/>
            <person name="Liew Y.J."/>
            <person name="Baumgarten S."/>
            <person name="Simakov O."/>
            <person name="Wilson M."/>
            <person name="Piel J."/>
            <person name="Ashoor H."/>
            <person name="Bougouffa S."/>
            <person name="Bajic V.B."/>
            <person name="Ryu T."/>
            <person name="Ravasi T."/>
            <person name="Bayer T."/>
            <person name="Micklem G."/>
            <person name="Kim H."/>
            <person name="Bhak J."/>
            <person name="Lajeunesse T.C."/>
            <person name="Voolstra C.R."/>
        </authorList>
    </citation>
    <scope>NUCLEOTIDE SEQUENCE [LARGE SCALE GENOMIC DNA]</scope>
    <source>
        <strain evidence="3 4">CCMP2467</strain>
    </source>
</reference>
<evidence type="ECO:0000256" key="2">
    <source>
        <dbReference type="SAM" id="Phobius"/>
    </source>
</evidence>
<organism evidence="3 4">
    <name type="scientific">Symbiodinium microadriaticum</name>
    <name type="common">Dinoflagellate</name>
    <name type="synonym">Zooxanthella microadriatica</name>
    <dbReference type="NCBI Taxonomy" id="2951"/>
    <lineage>
        <taxon>Eukaryota</taxon>
        <taxon>Sar</taxon>
        <taxon>Alveolata</taxon>
        <taxon>Dinophyceae</taxon>
        <taxon>Suessiales</taxon>
        <taxon>Symbiodiniaceae</taxon>
        <taxon>Symbiodinium</taxon>
    </lineage>
</organism>
<dbReference type="AlphaFoldDB" id="A0A1Q9EB52"/>
<evidence type="ECO:0000256" key="1">
    <source>
        <dbReference type="SAM" id="MobiDB-lite"/>
    </source>
</evidence>
<protein>
    <submittedName>
        <fullName evidence="3">Uncharacterized protein</fullName>
    </submittedName>
</protein>
<comment type="caution">
    <text evidence="3">The sequence shown here is derived from an EMBL/GenBank/DDBJ whole genome shotgun (WGS) entry which is preliminary data.</text>
</comment>
<keyword evidence="2" id="KW-1133">Transmembrane helix</keyword>